<dbReference type="GO" id="GO:0003676">
    <property type="term" value="F:nucleic acid binding"/>
    <property type="evidence" value="ECO:0007669"/>
    <property type="project" value="InterPro"/>
</dbReference>
<name>A0A853BYD6_9ACTN</name>
<dbReference type="InterPro" id="IPR002156">
    <property type="entry name" value="RNaseH_domain"/>
</dbReference>
<reference evidence="2 3" key="1">
    <citation type="submission" date="2020-07" db="EMBL/GenBank/DDBJ databases">
        <title>Sequencing the genomes of 1000 actinobacteria strains.</title>
        <authorList>
            <person name="Klenk H.-P."/>
        </authorList>
    </citation>
    <scope>NUCLEOTIDE SEQUENCE [LARGE SCALE GENOMIC DNA]</scope>
    <source>
        <strain evidence="2 3">DSM 103833</strain>
    </source>
</reference>
<dbReference type="AlphaFoldDB" id="A0A853BYD6"/>
<dbReference type="PROSITE" id="PS50879">
    <property type="entry name" value="RNASE_H_1"/>
    <property type="match status" value="1"/>
</dbReference>
<keyword evidence="3" id="KW-1185">Reference proteome</keyword>
<dbReference type="Proteomes" id="UP000530424">
    <property type="component" value="Unassembled WGS sequence"/>
</dbReference>
<dbReference type="Pfam" id="PF00075">
    <property type="entry name" value="RNase_H"/>
    <property type="match status" value="1"/>
</dbReference>
<evidence type="ECO:0000313" key="3">
    <source>
        <dbReference type="Proteomes" id="UP000530424"/>
    </source>
</evidence>
<dbReference type="InterPro" id="IPR036397">
    <property type="entry name" value="RNaseH_sf"/>
</dbReference>
<dbReference type="Gene3D" id="3.30.420.10">
    <property type="entry name" value="Ribonuclease H-like superfamily/Ribonuclease H"/>
    <property type="match status" value="1"/>
</dbReference>
<gene>
    <name evidence="2" type="ORF">HNR19_000659</name>
</gene>
<dbReference type="SUPFAM" id="SSF53098">
    <property type="entry name" value="Ribonuclease H-like"/>
    <property type="match status" value="1"/>
</dbReference>
<accession>A0A853BYD6</accession>
<sequence>MGPPLTVCDRIVAATDGSCSLKAMGMAWVTAGGLYETSAVTGGPRSSLGAELLAIRMAATAFEVDQPLLLLVDSREAIEICRHCRLGSGGVGLRAPASTIANQLRDILRGRDIRVEWVKAHNGHPLNHAADRLANAARRAEERGQTQGVTNRTYASIISGLRRASAAA</sequence>
<evidence type="ECO:0000259" key="1">
    <source>
        <dbReference type="PROSITE" id="PS50879"/>
    </source>
</evidence>
<dbReference type="GO" id="GO:0004523">
    <property type="term" value="F:RNA-DNA hybrid ribonuclease activity"/>
    <property type="evidence" value="ECO:0007669"/>
    <property type="project" value="InterPro"/>
</dbReference>
<feature type="domain" description="RNase H type-1" evidence="1">
    <location>
        <begin position="7"/>
        <end position="139"/>
    </location>
</feature>
<organism evidence="2 3">
    <name type="scientific">Nocardioides thalensis</name>
    <dbReference type="NCBI Taxonomy" id="1914755"/>
    <lineage>
        <taxon>Bacteria</taxon>
        <taxon>Bacillati</taxon>
        <taxon>Actinomycetota</taxon>
        <taxon>Actinomycetes</taxon>
        <taxon>Propionibacteriales</taxon>
        <taxon>Nocardioidaceae</taxon>
        <taxon>Nocardioides</taxon>
    </lineage>
</organism>
<evidence type="ECO:0000313" key="2">
    <source>
        <dbReference type="EMBL" id="NYI99960.1"/>
    </source>
</evidence>
<dbReference type="EMBL" id="JACCFP010000001">
    <property type="protein sequence ID" value="NYI99960.1"/>
    <property type="molecule type" value="Genomic_DNA"/>
</dbReference>
<proteinExistence type="predicted"/>
<dbReference type="InterPro" id="IPR012337">
    <property type="entry name" value="RNaseH-like_sf"/>
</dbReference>
<dbReference type="RefSeq" id="WP_179666608.1">
    <property type="nucleotide sequence ID" value="NZ_JACCFP010000001.1"/>
</dbReference>
<protein>
    <submittedName>
        <fullName evidence="2">Ribonuclease HI</fullName>
    </submittedName>
</protein>
<comment type="caution">
    <text evidence="2">The sequence shown here is derived from an EMBL/GenBank/DDBJ whole genome shotgun (WGS) entry which is preliminary data.</text>
</comment>